<dbReference type="FunFam" id="2.60.300.12:FF:000001">
    <property type="entry name" value="Iron-binding protein IscA"/>
    <property type="match status" value="1"/>
</dbReference>
<name>A0AB34JZ16_PRYPA</name>
<dbReference type="Proteomes" id="UP001515480">
    <property type="component" value="Unassembled WGS sequence"/>
</dbReference>
<dbReference type="NCBIfam" id="TIGR00049">
    <property type="entry name" value="iron-sulfur cluster assembly accessory protein"/>
    <property type="match status" value="1"/>
</dbReference>
<dbReference type="Gene3D" id="2.60.300.12">
    <property type="entry name" value="HesB-like domain"/>
    <property type="match status" value="1"/>
</dbReference>
<dbReference type="GO" id="GO:0016226">
    <property type="term" value="P:iron-sulfur cluster assembly"/>
    <property type="evidence" value="ECO:0007669"/>
    <property type="project" value="InterPro"/>
</dbReference>
<dbReference type="InterPro" id="IPR050322">
    <property type="entry name" value="Fe-S_cluster_asmbl/transfer"/>
</dbReference>
<keyword evidence="4" id="KW-1185">Reference proteome</keyword>
<dbReference type="PROSITE" id="PS01152">
    <property type="entry name" value="HESB"/>
    <property type="match status" value="1"/>
</dbReference>
<comment type="similarity">
    <text evidence="1">Belongs to the HesB/IscA family.</text>
</comment>
<dbReference type="GO" id="GO:0051537">
    <property type="term" value="F:2 iron, 2 sulfur cluster binding"/>
    <property type="evidence" value="ECO:0007669"/>
    <property type="project" value="TreeGrafter"/>
</dbReference>
<dbReference type="InterPro" id="IPR016092">
    <property type="entry name" value="ATAP"/>
</dbReference>
<proteinExistence type="inferred from homology"/>
<evidence type="ECO:0000259" key="2">
    <source>
        <dbReference type="Pfam" id="PF01521"/>
    </source>
</evidence>
<reference evidence="3 4" key="1">
    <citation type="journal article" date="2024" name="Science">
        <title>Giant polyketide synthase enzymes in the biosynthesis of giant marine polyether toxins.</title>
        <authorList>
            <person name="Fallon T.R."/>
            <person name="Shende V.V."/>
            <person name="Wierzbicki I.H."/>
            <person name="Pendleton A.L."/>
            <person name="Watervoot N.F."/>
            <person name="Auber R.P."/>
            <person name="Gonzalez D.J."/>
            <person name="Wisecaver J.H."/>
            <person name="Moore B.S."/>
        </authorList>
    </citation>
    <scope>NUCLEOTIDE SEQUENCE [LARGE SCALE GENOMIC DNA]</scope>
    <source>
        <strain evidence="3 4">12B1</strain>
    </source>
</reference>
<dbReference type="InterPro" id="IPR035903">
    <property type="entry name" value="HesB-like_dom_sf"/>
</dbReference>
<dbReference type="Pfam" id="PF01521">
    <property type="entry name" value="Fe-S_biosyn"/>
    <property type="match status" value="1"/>
</dbReference>
<dbReference type="GO" id="GO:0005739">
    <property type="term" value="C:mitochondrion"/>
    <property type="evidence" value="ECO:0007669"/>
    <property type="project" value="TreeGrafter"/>
</dbReference>
<dbReference type="PANTHER" id="PTHR10072">
    <property type="entry name" value="IRON-SULFUR CLUSTER ASSEMBLY PROTEIN"/>
    <property type="match status" value="1"/>
</dbReference>
<organism evidence="3 4">
    <name type="scientific">Prymnesium parvum</name>
    <name type="common">Toxic golden alga</name>
    <dbReference type="NCBI Taxonomy" id="97485"/>
    <lineage>
        <taxon>Eukaryota</taxon>
        <taxon>Haptista</taxon>
        <taxon>Haptophyta</taxon>
        <taxon>Prymnesiophyceae</taxon>
        <taxon>Prymnesiales</taxon>
        <taxon>Prymnesiaceae</taxon>
        <taxon>Prymnesium</taxon>
    </lineage>
</organism>
<feature type="domain" description="Core" evidence="2">
    <location>
        <begin position="47"/>
        <end position="151"/>
    </location>
</feature>
<dbReference type="InterPro" id="IPR000361">
    <property type="entry name" value="ATAP_core_dom"/>
</dbReference>
<evidence type="ECO:0000313" key="4">
    <source>
        <dbReference type="Proteomes" id="UP001515480"/>
    </source>
</evidence>
<dbReference type="AlphaFoldDB" id="A0AB34JZ16"/>
<dbReference type="EMBL" id="JBGBPQ010000003">
    <property type="protein sequence ID" value="KAL1526163.1"/>
    <property type="molecule type" value="Genomic_DNA"/>
</dbReference>
<dbReference type="SUPFAM" id="SSF89360">
    <property type="entry name" value="HesB-like domain"/>
    <property type="match status" value="1"/>
</dbReference>
<dbReference type="PANTHER" id="PTHR10072:SF41">
    <property type="entry name" value="IRON-SULFUR CLUSTER ASSEMBLY 1 HOMOLOG, MITOCHONDRIAL"/>
    <property type="match status" value="1"/>
</dbReference>
<dbReference type="InterPro" id="IPR017870">
    <property type="entry name" value="FeS_cluster_insertion_CS"/>
</dbReference>
<protein>
    <recommendedName>
        <fullName evidence="2">Core domain-containing protein</fullName>
    </recommendedName>
</protein>
<gene>
    <name evidence="3" type="ORF">AB1Y20_014891</name>
</gene>
<sequence length="164" mass="17885">MFARAIASRPPVGPSGMLAQTVSRSMASSAGRVRMAPRLRRPPKDVMTVTEKAAARISYLLERRRSQDDGVQGVRIGIKARGCNGLSYTMDYATEKKKLDEEVNQHGVRVFVESSAVMHIVGTTMDFVEDDLTSEFVFHNPNAEDSCGCGESFTTGNRKIANAG</sequence>
<accession>A0AB34JZ16</accession>
<evidence type="ECO:0000256" key="1">
    <source>
        <dbReference type="ARBA" id="ARBA00006718"/>
    </source>
</evidence>
<evidence type="ECO:0000313" key="3">
    <source>
        <dbReference type="EMBL" id="KAL1526163.1"/>
    </source>
</evidence>
<comment type="caution">
    <text evidence="3">The sequence shown here is derived from an EMBL/GenBank/DDBJ whole genome shotgun (WGS) entry which is preliminary data.</text>
</comment>